<sequence length="65" mass="7049">MKATLAIFGLALFAILAECKPAEEPAQNLLKKQLGNNLEAAGKAPLIFLFIFIKRYADVSLLSSL</sequence>
<dbReference type="AlphaFoldDB" id="A0A9D4CXV0"/>
<comment type="caution">
    <text evidence="2">The sequence shown here is derived from an EMBL/GenBank/DDBJ whole genome shotgun (WGS) entry which is preliminary data.</text>
</comment>
<proteinExistence type="predicted"/>
<dbReference type="EMBL" id="JAIWYP010000011">
    <property type="protein sequence ID" value="KAH3735302.1"/>
    <property type="molecule type" value="Genomic_DNA"/>
</dbReference>
<feature type="chain" id="PRO_5039424580" evidence="1">
    <location>
        <begin position="20"/>
        <end position="65"/>
    </location>
</feature>
<accession>A0A9D4CXV0</accession>
<evidence type="ECO:0000313" key="3">
    <source>
        <dbReference type="Proteomes" id="UP000828390"/>
    </source>
</evidence>
<feature type="signal peptide" evidence="1">
    <location>
        <begin position="1"/>
        <end position="19"/>
    </location>
</feature>
<organism evidence="2 3">
    <name type="scientific">Dreissena polymorpha</name>
    <name type="common">Zebra mussel</name>
    <name type="synonym">Mytilus polymorpha</name>
    <dbReference type="NCBI Taxonomy" id="45954"/>
    <lineage>
        <taxon>Eukaryota</taxon>
        <taxon>Metazoa</taxon>
        <taxon>Spiralia</taxon>
        <taxon>Lophotrochozoa</taxon>
        <taxon>Mollusca</taxon>
        <taxon>Bivalvia</taxon>
        <taxon>Autobranchia</taxon>
        <taxon>Heteroconchia</taxon>
        <taxon>Euheterodonta</taxon>
        <taxon>Imparidentia</taxon>
        <taxon>Neoheterodontei</taxon>
        <taxon>Myida</taxon>
        <taxon>Dreissenoidea</taxon>
        <taxon>Dreissenidae</taxon>
        <taxon>Dreissena</taxon>
    </lineage>
</organism>
<reference evidence="2" key="1">
    <citation type="journal article" date="2019" name="bioRxiv">
        <title>The Genome of the Zebra Mussel, Dreissena polymorpha: A Resource for Invasive Species Research.</title>
        <authorList>
            <person name="McCartney M.A."/>
            <person name="Auch B."/>
            <person name="Kono T."/>
            <person name="Mallez S."/>
            <person name="Zhang Y."/>
            <person name="Obille A."/>
            <person name="Becker A."/>
            <person name="Abrahante J.E."/>
            <person name="Garbe J."/>
            <person name="Badalamenti J.P."/>
            <person name="Herman A."/>
            <person name="Mangelson H."/>
            <person name="Liachko I."/>
            <person name="Sullivan S."/>
            <person name="Sone E.D."/>
            <person name="Koren S."/>
            <person name="Silverstein K.A.T."/>
            <person name="Beckman K.B."/>
            <person name="Gohl D.M."/>
        </authorList>
    </citation>
    <scope>NUCLEOTIDE SEQUENCE</scope>
    <source>
        <strain evidence="2">Duluth1</strain>
        <tissue evidence="2">Whole animal</tissue>
    </source>
</reference>
<evidence type="ECO:0000313" key="2">
    <source>
        <dbReference type="EMBL" id="KAH3735302.1"/>
    </source>
</evidence>
<dbReference type="Proteomes" id="UP000828390">
    <property type="component" value="Unassembled WGS sequence"/>
</dbReference>
<protein>
    <submittedName>
        <fullName evidence="2">Uncharacterized protein</fullName>
    </submittedName>
</protein>
<keyword evidence="3" id="KW-1185">Reference proteome</keyword>
<reference evidence="2" key="2">
    <citation type="submission" date="2020-11" db="EMBL/GenBank/DDBJ databases">
        <authorList>
            <person name="McCartney M.A."/>
            <person name="Auch B."/>
            <person name="Kono T."/>
            <person name="Mallez S."/>
            <person name="Becker A."/>
            <person name="Gohl D.M."/>
            <person name="Silverstein K.A.T."/>
            <person name="Koren S."/>
            <person name="Bechman K.B."/>
            <person name="Herman A."/>
            <person name="Abrahante J.E."/>
            <person name="Garbe J."/>
        </authorList>
    </citation>
    <scope>NUCLEOTIDE SEQUENCE</scope>
    <source>
        <strain evidence="2">Duluth1</strain>
        <tissue evidence="2">Whole animal</tissue>
    </source>
</reference>
<evidence type="ECO:0000256" key="1">
    <source>
        <dbReference type="SAM" id="SignalP"/>
    </source>
</evidence>
<name>A0A9D4CXV0_DREPO</name>
<keyword evidence="1" id="KW-0732">Signal</keyword>
<gene>
    <name evidence="2" type="ORF">DPMN_041767</name>
</gene>